<dbReference type="Gene3D" id="3.30.565.10">
    <property type="entry name" value="Histidine kinase-like ATPase, C-terminal domain"/>
    <property type="match status" value="1"/>
</dbReference>
<accession>A0A7Y8H0I1</accession>
<evidence type="ECO:0000256" key="4">
    <source>
        <dbReference type="ARBA" id="ARBA00022475"/>
    </source>
</evidence>
<keyword evidence="5" id="KW-0997">Cell inner membrane</keyword>
<dbReference type="SUPFAM" id="SSF47384">
    <property type="entry name" value="Homodimeric domain of signal transducing histidine kinase"/>
    <property type="match status" value="1"/>
</dbReference>
<evidence type="ECO:0000256" key="14">
    <source>
        <dbReference type="ARBA" id="ARBA00023136"/>
    </source>
</evidence>
<evidence type="ECO:0000259" key="16">
    <source>
        <dbReference type="PROSITE" id="PS50109"/>
    </source>
</evidence>
<reference evidence="17 18" key="1">
    <citation type="submission" date="2019-09" db="EMBL/GenBank/DDBJ databases">
        <title>Hydrogenophaga aromatica sp. nov., isolated from a para-xylene-degrading enrichment culture.</title>
        <authorList>
            <person name="Tancsics A."/>
            <person name="Banerjee S."/>
        </authorList>
    </citation>
    <scope>NUCLEOTIDE SEQUENCE [LARGE SCALE GENOMIC DNA]</scope>
    <source>
        <strain evidence="17 18">D2P1</strain>
    </source>
</reference>
<evidence type="ECO:0000256" key="6">
    <source>
        <dbReference type="ARBA" id="ARBA00022553"/>
    </source>
</evidence>
<name>A0A7Y8H0I1_9BURK</name>
<evidence type="ECO:0000313" key="18">
    <source>
        <dbReference type="Proteomes" id="UP000545507"/>
    </source>
</evidence>
<dbReference type="PROSITE" id="PS50109">
    <property type="entry name" value="HIS_KIN"/>
    <property type="match status" value="1"/>
</dbReference>
<gene>
    <name evidence="17" type="ORF">F3K02_23835</name>
</gene>
<keyword evidence="18" id="KW-1185">Reference proteome</keyword>
<comment type="subcellular location">
    <subcellularLocation>
        <location evidence="2">Cell inner membrane</location>
        <topology evidence="2">Multi-pass membrane protein</topology>
    </subcellularLocation>
</comment>
<dbReference type="Pfam" id="PF02518">
    <property type="entry name" value="HATPase_c"/>
    <property type="match status" value="1"/>
</dbReference>
<evidence type="ECO:0000256" key="9">
    <source>
        <dbReference type="ARBA" id="ARBA00022741"/>
    </source>
</evidence>
<feature type="transmembrane region" description="Helical" evidence="15">
    <location>
        <begin position="156"/>
        <end position="178"/>
    </location>
</feature>
<evidence type="ECO:0000256" key="7">
    <source>
        <dbReference type="ARBA" id="ARBA00022679"/>
    </source>
</evidence>
<keyword evidence="7" id="KW-0808">Transferase</keyword>
<dbReference type="InterPro" id="IPR050980">
    <property type="entry name" value="2C_sensor_his_kinase"/>
</dbReference>
<dbReference type="InterPro" id="IPR036890">
    <property type="entry name" value="HATPase_C_sf"/>
</dbReference>
<dbReference type="Pfam" id="PF00672">
    <property type="entry name" value="HAMP"/>
    <property type="match status" value="1"/>
</dbReference>
<dbReference type="PANTHER" id="PTHR44936:SF5">
    <property type="entry name" value="SENSOR HISTIDINE KINASE ENVZ"/>
    <property type="match status" value="1"/>
</dbReference>
<evidence type="ECO:0000256" key="15">
    <source>
        <dbReference type="SAM" id="Phobius"/>
    </source>
</evidence>
<keyword evidence="14 15" id="KW-0472">Membrane</keyword>
<dbReference type="SUPFAM" id="SSF55874">
    <property type="entry name" value="ATPase domain of HSP90 chaperone/DNA topoisomerase II/histidine kinase"/>
    <property type="match status" value="1"/>
</dbReference>
<evidence type="ECO:0000313" key="17">
    <source>
        <dbReference type="EMBL" id="NWF48259.1"/>
    </source>
</evidence>
<evidence type="ECO:0000256" key="1">
    <source>
        <dbReference type="ARBA" id="ARBA00000085"/>
    </source>
</evidence>
<keyword evidence="4" id="KW-1003">Cell membrane</keyword>
<dbReference type="EMBL" id="VYGV01000026">
    <property type="protein sequence ID" value="NWF48259.1"/>
    <property type="molecule type" value="Genomic_DNA"/>
</dbReference>
<evidence type="ECO:0000256" key="11">
    <source>
        <dbReference type="ARBA" id="ARBA00022840"/>
    </source>
</evidence>
<keyword evidence="6" id="KW-0597">Phosphoprotein</keyword>
<dbReference type="CDD" id="cd00075">
    <property type="entry name" value="HATPase"/>
    <property type="match status" value="1"/>
</dbReference>
<dbReference type="Pfam" id="PF00512">
    <property type="entry name" value="HisKA"/>
    <property type="match status" value="1"/>
</dbReference>
<evidence type="ECO:0000256" key="13">
    <source>
        <dbReference type="ARBA" id="ARBA00023012"/>
    </source>
</evidence>
<dbReference type="GO" id="GO:0005524">
    <property type="term" value="F:ATP binding"/>
    <property type="evidence" value="ECO:0007669"/>
    <property type="project" value="UniProtKB-KW"/>
</dbReference>
<proteinExistence type="predicted"/>
<dbReference type="Proteomes" id="UP000545507">
    <property type="component" value="Unassembled WGS sequence"/>
</dbReference>
<dbReference type="InterPro" id="IPR003660">
    <property type="entry name" value="HAMP_dom"/>
</dbReference>
<dbReference type="PANTHER" id="PTHR44936">
    <property type="entry name" value="SENSOR PROTEIN CREC"/>
    <property type="match status" value="1"/>
</dbReference>
<dbReference type="GO" id="GO:0005886">
    <property type="term" value="C:plasma membrane"/>
    <property type="evidence" value="ECO:0007669"/>
    <property type="project" value="UniProtKB-SubCell"/>
</dbReference>
<protein>
    <recommendedName>
        <fullName evidence="3">histidine kinase</fullName>
        <ecNumber evidence="3">2.7.13.3</ecNumber>
    </recommendedName>
</protein>
<organism evidence="17 18">
    <name type="scientific">Hydrogenophaga aromaticivorans</name>
    <dbReference type="NCBI Taxonomy" id="2610898"/>
    <lineage>
        <taxon>Bacteria</taxon>
        <taxon>Pseudomonadati</taxon>
        <taxon>Pseudomonadota</taxon>
        <taxon>Betaproteobacteria</taxon>
        <taxon>Burkholderiales</taxon>
        <taxon>Comamonadaceae</taxon>
        <taxon>Hydrogenophaga</taxon>
    </lineage>
</organism>
<keyword evidence="13" id="KW-0902">Two-component regulatory system</keyword>
<dbReference type="RefSeq" id="WP_177138789.1">
    <property type="nucleotide sequence ID" value="NZ_VYGV01000026.1"/>
</dbReference>
<keyword evidence="9" id="KW-0547">Nucleotide-binding</keyword>
<dbReference type="SMART" id="SM00387">
    <property type="entry name" value="HATPase_c"/>
    <property type="match status" value="1"/>
</dbReference>
<feature type="domain" description="Histidine kinase" evidence="16">
    <location>
        <begin position="236"/>
        <end position="437"/>
    </location>
</feature>
<dbReference type="InterPro" id="IPR003661">
    <property type="entry name" value="HisK_dim/P_dom"/>
</dbReference>
<dbReference type="GO" id="GO:0000155">
    <property type="term" value="F:phosphorelay sensor kinase activity"/>
    <property type="evidence" value="ECO:0007669"/>
    <property type="project" value="InterPro"/>
</dbReference>
<evidence type="ECO:0000256" key="5">
    <source>
        <dbReference type="ARBA" id="ARBA00022519"/>
    </source>
</evidence>
<evidence type="ECO:0000256" key="2">
    <source>
        <dbReference type="ARBA" id="ARBA00004429"/>
    </source>
</evidence>
<dbReference type="Gene3D" id="1.10.287.130">
    <property type="match status" value="1"/>
</dbReference>
<comment type="caution">
    <text evidence="17">The sequence shown here is derived from an EMBL/GenBank/DDBJ whole genome shotgun (WGS) entry which is preliminary data.</text>
</comment>
<dbReference type="AlphaFoldDB" id="A0A7Y8H0I1"/>
<evidence type="ECO:0000256" key="10">
    <source>
        <dbReference type="ARBA" id="ARBA00022777"/>
    </source>
</evidence>
<dbReference type="Gene3D" id="6.10.340.10">
    <property type="match status" value="1"/>
</dbReference>
<evidence type="ECO:0000256" key="8">
    <source>
        <dbReference type="ARBA" id="ARBA00022692"/>
    </source>
</evidence>
<dbReference type="PRINTS" id="PR00344">
    <property type="entry name" value="BCTRLSENSOR"/>
</dbReference>
<dbReference type="CDD" id="cd00082">
    <property type="entry name" value="HisKA"/>
    <property type="match status" value="1"/>
</dbReference>
<keyword evidence="10" id="KW-0418">Kinase</keyword>
<dbReference type="SMART" id="SM00388">
    <property type="entry name" value="HisKA"/>
    <property type="match status" value="1"/>
</dbReference>
<keyword evidence="8 15" id="KW-0812">Transmembrane</keyword>
<dbReference type="InterPro" id="IPR003594">
    <property type="entry name" value="HATPase_dom"/>
</dbReference>
<dbReference type="EC" id="2.7.13.3" evidence="3"/>
<evidence type="ECO:0000256" key="12">
    <source>
        <dbReference type="ARBA" id="ARBA00022989"/>
    </source>
</evidence>
<dbReference type="InterPro" id="IPR036097">
    <property type="entry name" value="HisK_dim/P_sf"/>
</dbReference>
<keyword evidence="12 15" id="KW-1133">Transmembrane helix</keyword>
<dbReference type="InterPro" id="IPR005467">
    <property type="entry name" value="His_kinase_dom"/>
</dbReference>
<sequence length="442" mass="47075">MKWFDTLFARIFLLQVAVALLLSLLFLLLLFSGQASVFARSVAPGWASALRPVQAQLAQGVLPQLPRSVGVATSVHLEPGPPPARARHIAATPLAPRYVALKAALRDEGIGVGRMAVSGEPGGGVTWLELLPAGHPPTWVGVNGALEGTGLRGRGALGIALAVLVFLGAAAWLSRIIVKPLLDLQASVKTFAETGERPAAPPVRGPIEVRQLTQQFDDFAAQRVQQDDARQMMLAGISHDLRSPLGRIRMAAELLPDAPGVAARRESIVRNAQVADQLVGSFLSLVRSATEPLEERVDLAALVRDLLGHGDHGDVTLELQAAGPVWLEPASGVLLQRSLTNLLDNARHHGRPPVVVRLQTDDSHATLTVRDHGPGIAPEQRETLLRPFYRGASDRGVPGTGLGLPVVERCVRRHGGEMQLLDAAPGLAVRLRFPLAGRPPSV</sequence>
<evidence type="ECO:0000256" key="3">
    <source>
        <dbReference type="ARBA" id="ARBA00012438"/>
    </source>
</evidence>
<dbReference type="InterPro" id="IPR004358">
    <property type="entry name" value="Sig_transdc_His_kin-like_C"/>
</dbReference>
<keyword evidence="11" id="KW-0067">ATP-binding</keyword>
<comment type="catalytic activity">
    <reaction evidence="1">
        <text>ATP + protein L-histidine = ADP + protein N-phospho-L-histidine.</text>
        <dbReference type="EC" id="2.7.13.3"/>
    </reaction>
</comment>